<dbReference type="GO" id="GO:0016829">
    <property type="term" value="F:lyase activity"/>
    <property type="evidence" value="ECO:0007669"/>
    <property type="project" value="UniProtKB-KW"/>
</dbReference>
<gene>
    <name evidence="2" type="ORF">FA13DRAFT_1654020</name>
</gene>
<keyword evidence="3" id="KW-1185">Reference proteome</keyword>
<accession>A0A4Y7RIZ2</accession>
<dbReference type="OrthoDB" id="1046782at2759"/>
<keyword evidence="2" id="KW-0456">Lyase</keyword>
<organism evidence="2 3">
    <name type="scientific">Coprinellus micaceus</name>
    <name type="common">Glistening ink-cap mushroom</name>
    <name type="synonym">Coprinus micaceus</name>
    <dbReference type="NCBI Taxonomy" id="71717"/>
    <lineage>
        <taxon>Eukaryota</taxon>
        <taxon>Fungi</taxon>
        <taxon>Dikarya</taxon>
        <taxon>Basidiomycota</taxon>
        <taxon>Agaricomycotina</taxon>
        <taxon>Agaricomycetes</taxon>
        <taxon>Agaricomycetidae</taxon>
        <taxon>Agaricales</taxon>
        <taxon>Agaricineae</taxon>
        <taxon>Psathyrellaceae</taxon>
        <taxon>Coprinellus</taxon>
    </lineage>
</organism>
<dbReference type="InterPro" id="IPR012334">
    <property type="entry name" value="Pectin_lyas_fold"/>
</dbReference>
<feature type="non-terminal residue" evidence="2">
    <location>
        <position position="73"/>
    </location>
</feature>
<dbReference type="STRING" id="71717.A0A4Y7RIZ2"/>
<reference evidence="2 3" key="1">
    <citation type="journal article" date="2019" name="Nat. Ecol. Evol.">
        <title>Megaphylogeny resolves global patterns of mushroom evolution.</title>
        <authorList>
            <person name="Varga T."/>
            <person name="Krizsan K."/>
            <person name="Foldi C."/>
            <person name="Dima B."/>
            <person name="Sanchez-Garcia M."/>
            <person name="Sanchez-Ramirez S."/>
            <person name="Szollosi G.J."/>
            <person name="Szarkandi J.G."/>
            <person name="Papp V."/>
            <person name="Albert L."/>
            <person name="Andreopoulos W."/>
            <person name="Angelini C."/>
            <person name="Antonin V."/>
            <person name="Barry K.W."/>
            <person name="Bougher N.L."/>
            <person name="Buchanan P."/>
            <person name="Buyck B."/>
            <person name="Bense V."/>
            <person name="Catcheside P."/>
            <person name="Chovatia M."/>
            <person name="Cooper J."/>
            <person name="Damon W."/>
            <person name="Desjardin D."/>
            <person name="Finy P."/>
            <person name="Geml J."/>
            <person name="Haridas S."/>
            <person name="Hughes K."/>
            <person name="Justo A."/>
            <person name="Karasinski D."/>
            <person name="Kautmanova I."/>
            <person name="Kiss B."/>
            <person name="Kocsube S."/>
            <person name="Kotiranta H."/>
            <person name="LaButti K.M."/>
            <person name="Lechner B.E."/>
            <person name="Liimatainen K."/>
            <person name="Lipzen A."/>
            <person name="Lukacs Z."/>
            <person name="Mihaltcheva S."/>
            <person name="Morgado L.N."/>
            <person name="Niskanen T."/>
            <person name="Noordeloos M.E."/>
            <person name="Ohm R.A."/>
            <person name="Ortiz-Santana B."/>
            <person name="Ovrebo C."/>
            <person name="Racz N."/>
            <person name="Riley R."/>
            <person name="Savchenko A."/>
            <person name="Shiryaev A."/>
            <person name="Soop K."/>
            <person name="Spirin V."/>
            <person name="Szebenyi C."/>
            <person name="Tomsovsky M."/>
            <person name="Tulloss R.E."/>
            <person name="Uehling J."/>
            <person name="Grigoriev I.V."/>
            <person name="Vagvolgyi C."/>
            <person name="Papp T."/>
            <person name="Martin F.M."/>
            <person name="Miettinen O."/>
            <person name="Hibbett D.S."/>
            <person name="Nagy L.G."/>
        </authorList>
    </citation>
    <scope>NUCLEOTIDE SEQUENCE [LARGE SCALE GENOMIC DNA]</scope>
    <source>
        <strain evidence="2 3">FP101781</strain>
    </source>
</reference>
<dbReference type="InterPro" id="IPR011050">
    <property type="entry name" value="Pectin_lyase_fold/virulence"/>
</dbReference>
<protein>
    <submittedName>
        <fullName evidence="2">Pectin lyase-like protein</fullName>
    </submittedName>
</protein>
<evidence type="ECO:0000313" key="2">
    <source>
        <dbReference type="EMBL" id="TEB08672.1"/>
    </source>
</evidence>
<dbReference type="AlphaFoldDB" id="A0A4Y7RIZ2"/>
<evidence type="ECO:0000313" key="3">
    <source>
        <dbReference type="Proteomes" id="UP000298030"/>
    </source>
</evidence>
<comment type="caution">
    <text evidence="2">The sequence shown here is derived from an EMBL/GenBank/DDBJ whole genome shotgun (WGS) entry which is preliminary data.</text>
</comment>
<dbReference type="Pfam" id="PF12708">
    <property type="entry name" value="Pect-lyase_RHGA_epim"/>
    <property type="match status" value="1"/>
</dbReference>
<dbReference type="Proteomes" id="UP000298030">
    <property type="component" value="Unassembled WGS sequence"/>
</dbReference>
<dbReference type="InterPro" id="IPR024535">
    <property type="entry name" value="RHGA/B-epi-like_pectate_lyase"/>
</dbReference>
<feature type="domain" description="Rhamnogalacturonase A/B/Epimerase-like pectate lyase" evidence="1">
    <location>
        <begin position="34"/>
        <end position="64"/>
    </location>
</feature>
<sequence>MSNLEVRDDEPYWLETIAHRGTAAYNSNPSYQVFRNVKDFGAKGDGITDDTAAINLAISTGNRCGGGTCPSST</sequence>
<name>A0A4Y7RIZ2_COPMI</name>
<dbReference type="Gene3D" id="2.160.20.10">
    <property type="entry name" value="Single-stranded right-handed beta-helix, Pectin lyase-like"/>
    <property type="match status" value="1"/>
</dbReference>
<dbReference type="SUPFAM" id="SSF51126">
    <property type="entry name" value="Pectin lyase-like"/>
    <property type="match status" value="1"/>
</dbReference>
<dbReference type="EMBL" id="QPFP01000551">
    <property type="protein sequence ID" value="TEB08672.1"/>
    <property type="molecule type" value="Genomic_DNA"/>
</dbReference>
<evidence type="ECO:0000259" key="1">
    <source>
        <dbReference type="Pfam" id="PF12708"/>
    </source>
</evidence>
<proteinExistence type="predicted"/>